<accession>A0A1I3N1D4</accession>
<evidence type="ECO:0000313" key="3">
    <source>
        <dbReference type="Proteomes" id="UP000183299"/>
    </source>
</evidence>
<organism evidence="2 3">
    <name type="scientific">Celeribacter halophilus</name>
    <dbReference type="NCBI Taxonomy" id="576117"/>
    <lineage>
        <taxon>Bacteria</taxon>
        <taxon>Pseudomonadati</taxon>
        <taxon>Pseudomonadota</taxon>
        <taxon>Alphaproteobacteria</taxon>
        <taxon>Rhodobacterales</taxon>
        <taxon>Roseobacteraceae</taxon>
        <taxon>Celeribacter</taxon>
    </lineage>
</organism>
<name>A0A1I3N1D4_9RHOB</name>
<proteinExistence type="predicted"/>
<keyword evidence="1" id="KW-0812">Transmembrane</keyword>
<sequence length="139" mass="15651">MTDPQDDYTPEDLTPSDMDDIRAERARMFTLGFWKSLLAGHEGMGDTFWAGNYLAALFFIPVYVLLLAIPPLYGLFPYLFAAFGVYLLFVARAVAKAQPKGKLKTASRWKQMFWKIFGVAWTLMNATMCLTMSPFTGGV</sequence>
<keyword evidence="1" id="KW-1133">Transmembrane helix</keyword>
<feature type="transmembrane region" description="Helical" evidence="1">
    <location>
        <begin position="75"/>
        <end position="95"/>
    </location>
</feature>
<gene>
    <name evidence="2" type="ORF">SAMN04488138_101244</name>
</gene>
<dbReference type="OrthoDB" id="7689850at2"/>
<dbReference type="STRING" id="576117.SAMN04488138_101244"/>
<feature type="transmembrane region" description="Helical" evidence="1">
    <location>
        <begin position="48"/>
        <end position="69"/>
    </location>
</feature>
<protein>
    <submittedName>
        <fullName evidence="2">Uncharacterized protein</fullName>
    </submittedName>
</protein>
<dbReference type="EMBL" id="FORY01000001">
    <property type="protein sequence ID" value="SFJ03068.1"/>
    <property type="molecule type" value="Genomic_DNA"/>
</dbReference>
<reference evidence="2 3" key="1">
    <citation type="submission" date="2016-10" db="EMBL/GenBank/DDBJ databases">
        <authorList>
            <person name="de Groot N.N."/>
        </authorList>
    </citation>
    <scope>NUCLEOTIDE SEQUENCE [LARGE SCALE GENOMIC DNA]</scope>
    <source>
        <strain evidence="2 3">CGMCC 1.8891</strain>
    </source>
</reference>
<feature type="transmembrane region" description="Helical" evidence="1">
    <location>
        <begin position="116"/>
        <end position="135"/>
    </location>
</feature>
<dbReference type="GeneID" id="98663716"/>
<dbReference type="AlphaFoldDB" id="A0A1I3N1D4"/>
<keyword evidence="1" id="KW-0472">Membrane</keyword>
<dbReference type="RefSeq" id="WP_066603398.1">
    <property type="nucleotide sequence ID" value="NZ_FORY01000001.1"/>
</dbReference>
<evidence type="ECO:0000256" key="1">
    <source>
        <dbReference type="SAM" id="Phobius"/>
    </source>
</evidence>
<evidence type="ECO:0000313" key="2">
    <source>
        <dbReference type="EMBL" id="SFJ03068.1"/>
    </source>
</evidence>
<dbReference type="Proteomes" id="UP000183299">
    <property type="component" value="Unassembled WGS sequence"/>
</dbReference>
<keyword evidence="3" id="KW-1185">Reference proteome</keyword>